<reference evidence="4" key="1">
    <citation type="submission" date="2018-05" db="EMBL/GenBank/DDBJ databases">
        <title>Leptospira yasudae sp. nov. and Leptospira stimsonii sp. nov., two pathogenic species of the genus Leptospira isolated from environmental sources.</title>
        <authorList>
            <person name="Casanovas-Massana A."/>
            <person name="Hamond C."/>
            <person name="Santos L.A."/>
            <person name="Hacker K.P."/>
            <person name="Balassiano I."/>
            <person name="Medeiros M.A."/>
            <person name="Reis M.G."/>
            <person name="Ko A.I."/>
            <person name="Wunder E.A."/>
        </authorList>
    </citation>
    <scope>NUCLEOTIDE SEQUENCE [LARGE SCALE GENOMIC DNA]</scope>
    <source>
        <strain evidence="4">Yale</strain>
    </source>
</reference>
<dbReference type="OrthoDB" id="343030at2"/>
<dbReference type="EMBL" id="QHCT01000011">
    <property type="protein sequence ID" value="RHX84741.1"/>
    <property type="molecule type" value="Genomic_DNA"/>
</dbReference>
<protein>
    <recommendedName>
        <fullName evidence="2">SbsA Ig-like domain-containing protein</fullName>
    </recommendedName>
</protein>
<feature type="domain" description="SbsA Ig-like" evidence="2">
    <location>
        <begin position="42"/>
        <end position="132"/>
    </location>
</feature>
<dbReference type="PROSITE" id="PS51257">
    <property type="entry name" value="PROKAR_LIPOPROTEIN"/>
    <property type="match status" value="1"/>
</dbReference>
<dbReference type="Pfam" id="PF13205">
    <property type="entry name" value="Big_5"/>
    <property type="match status" value="2"/>
</dbReference>
<evidence type="ECO:0000256" key="1">
    <source>
        <dbReference type="ARBA" id="ARBA00022729"/>
    </source>
</evidence>
<organism evidence="3 4">
    <name type="scientific">Leptospira stimsonii</name>
    <dbReference type="NCBI Taxonomy" id="2202203"/>
    <lineage>
        <taxon>Bacteria</taxon>
        <taxon>Pseudomonadati</taxon>
        <taxon>Spirochaetota</taxon>
        <taxon>Spirochaetia</taxon>
        <taxon>Leptospirales</taxon>
        <taxon>Leptospiraceae</taxon>
        <taxon>Leptospira</taxon>
    </lineage>
</organism>
<dbReference type="InterPro" id="IPR014755">
    <property type="entry name" value="Cu-Rt/internalin_Ig-like"/>
</dbReference>
<dbReference type="InterPro" id="IPR032812">
    <property type="entry name" value="SbsA_Ig"/>
</dbReference>
<proteinExistence type="predicted"/>
<dbReference type="Gene3D" id="2.60.40.3710">
    <property type="match status" value="1"/>
</dbReference>
<keyword evidence="1" id="KW-0732">Signal</keyword>
<evidence type="ECO:0000313" key="4">
    <source>
        <dbReference type="Proteomes" id="UP000265798"/>
    </source>
</evidence>
<evidence type="ECO:0000259" key="2">
    <source>
        <dbReference type="Pfam" id="PF13205"/>
    </source>
</evidence>
<comment type="caution">
    <text evidence="3">The sequence shown here is derived from an EMBL/GenBank/DDBJ whole genome shotgun (WGS) entry which is preliminary data.</text>
</comment>
<feature type="domain" description="SbsA Ig-like" evidence="2">
    <location>
        <begin position="187"/>
        <end position="265"/>
    </location>
</feature>
<dbReference type="Proteomes" id="UP000265798">
    <property type="component" value="Unassembled WGS sequence"/>
</dbReference>
<evidence type="ECO:0000313" key="3">
    <source>
        <dbReference type="EMBL" id="RHX84741.1"/>
    </source>
</evidence>
<sequence>MEFSKLNRTLFLNFVIFAGFISCNNINDKAGKFLPYLNSGENPKILVFTPGSNEANVSPNTKVQVTFDRLMKIDTCVSSLSISPNVTGFFHTTPISIEFTPSASLNAGTYTVAITKGCESEGGQDLKDVFTSRFAVGAAPGSSVNSPSILAVNTLRGSLSACLAGTGSLSDMIANDITDGCLGTTINRNPISIFFSEPMDIALTSLAVALSPSIPSDFDWSTDGRTLTITPDLPNTFGQRITVNVSSNATSALGYKMANSSSVSFVAGGIFSSPAVQAIGLASQGCANALPGVGAVLGGDWTLGSCFWDSSLALLGAGSYRFRGGDDGTGLVGSPNACADVNTDNFRIIFSNYMQTAVTASAVRIQRVSPPLTNARIATYVWSDCQAVFPFGCRALTVSFSEQEASCNGTLFGDASTGGDFNLLRTSTAPVGFPLYNLIVDTTAKDVNGASLQSQFIFGVEGK</sequence>
<name>A0A396YNN6_9LEPT</name>
<dbReference type="AlphaFoldDB" id="A0A396YNN6"/>
<dbReference type="Gene3D" id="2.60.40.1220">
    <property type="match status" value="1"/>
</dbReference>
<gene>
    <name evidence="3" type="ORF">DLM75_22265</name>
</gene>
<accession>A0A396YNN6</accession>